<dbReference type="GO" id="GO:0008270">
    <property type="term" value="F:zinc ion binding"/>
    <property type="evidence" value="ECO:0007669"/>
    <property type="project" value="UniProtKB-KW"/>
</dbReference>
<evidence type="ECO:0000256" key="5">
    <source>
        <dbReference type="SAM" id="MobiDB-lite"/>
    </source>
</evidence>
<keyword evidence="2 4" id="KW-0863">Zinc-finger</keyword>
<evidence type="ECO:0000313" key="7">
    <source>
        <dbReference type="EMBL" id="TNV67721.1"/>
    </source>
</evidence>
<dbReference type="EMBL" id="RRYP01037761">
    <property type="protein sequence ID" value="TNV67721.1"/>
    <property type="molecule type" value="Genomic_DNA"/>
</dbReference>
<dbReference type="InterPro" id="IPR001841">
    <property type="entry name" value="Znf_RING"/>
</dbReference>
<keyword evidence="8" id="KW-1185">Reference proteome</keyword>
<name>A0A8J8SU93_HALGN</name>
<dbReference type="SUPFAM" id="SSF57850">
    <property type="entry name" value="RING/U-box"/>
    <property type="match status" value="1"/>
</dbReference>
<dbReference type="AlphaFoldDB" id="A0A8J8SU93"/>
<sequence>MTELTEVSHSQRKVEQSKSTEASHSQLQEEESKESNGGDYLLLSIPDDAHSNNYCVICIERERDSIFYPCGHECVCHKCGQQFMKQAVQKICPICRNRIKDIVKVYR</sequence>
<dbReference type="PANTHER" id="PTHR46858:SF5">
    <property type="entry name" value="E3 UBIQUITIN-PROTEIN LIGASE APD1-RELATED"/>
    <property type="match status" value="1"/>
</dbReference>
<dbReference type="InterPro" id="IPR013083">
    <property type="entry name" value="Znf_RING/FYVE/PHD"/>
</dbReference>
<feature type="domain" description="RING-type" evidence="6">
    <location>
        <begin position="55"/>
        <end position="96"/>
    </location>
</feature>
<organism evidence="7 8">
    <name type="scientific">Halteria grandinella</name>
    <dbReference type="NCBI Taxonomy" id="5974"/>
    <lineage>
        <taxon>Eukaryota</taxon>
        <taxon>Sar</taxon>
        <taxon>Alveolata</taxon>
        <taxon>Ciliophora</taxon>
        <taxon>Intramacronucleata</taxon>
        <taxon>Spirotrichea</taxon>
        <taxon>Stichotrichia</taxon>
        <taxon>Sporadotrichida</taxon>
        <taxon>Halteriidae</taxon>
        <taxon>Halteria</taxon>
    </lineage>
</organism>
<dbReference type="GO" id="GO:0016567">
    <property type="term" value="P:protein ubiquitination"/>
    <property type="evidence" value="ECO:0007669"/>
    <property type="project" value="TreeGrafter"/>
</dbReference>
<evidence type="ECO:0000256" key="2">
    <source>
        <dbReference type="ARBA" id="ARBA00022771"/>
    </source>
</evidence>
<evidence type="ECO:0000259" key="6">
    <source>
        <dbReference type="PROSITE" id="PS50089"/>
    </source>
</evidence>
<feature type="region of interest" description="Disordered" evidence="5">
    <location>
        <begin position="1"/>
        <end position="40"/>
    </location>
</feature>
<dbReference type="PANTHER" id="PTHR46858">
    <property type="entry name" value="OS05G0521000 PROTEIN"/>
    <property type="match status" value="1"/>
</dbReference>
<keyword evidence="3" id="KW-0862">Zinc</keyword>
<dbReference type="PROSITE" id="PS50089">
    <property type="entry name" value="ZF_RING_2"/>
    <property type="match status" value="1"/>
</dbReference>
<dbReference type="Pfam" id="PF13920">
    <property type="entry name" value="zf-C3HC4_3"/>
    <property type="match status" value="1"/>
</dbReference>
<reference evidence="7" key="1">
    <citation type="submission" date="2019-06" db="EMBL/GenBank/DDBJ databases">
        <authorList>
            <person name="Zheng W."/>
        </authorList>
    </citation>
    <scope>NUCLEOTIDE SEQUENCE</scope>
    <source>
        <strain evidence="7">QDHG01</strain>
    </source>
</reference>
<protein>
    <recommendedName>
        <fullName evidence="6">RING-type domain-containing protein</fullName>
    </recommendedName>
</protein>
<dbReference type="Gene3D" id="3.30.40.10">
    <property type="entry name" value="Zinc/RING finger domain, C3HC4 (zinc finger)"/>
    <property type="match status" value="1"/>
</dbReference>
<evidence type="ECO:0000256" key="4">
    <source>
        <dbReference type="PROSITE-ProRule" id="PRU00175"/>
    </source>
</evidence>
<dbReference type="OrthoDB" id="287684at2759"/>
<proteinExistence type="predicted"/>
<evidence type="ECO:0000313" key="8">
    <source>
        <dbReference type="Proteomes" id="UP000785679"/>
    </source>
</evidence>
<keyword evidence="1" id="KW-0479">Metal-binding</keyword>
<dbReference type="GO" id="GO:0061630">
    <property type="term" value="F:ubiquitin protein ligase activity"/>
    <property type="evidence" value="ECO:0007669"/>
    <property type="project" value="TreeGrafter"/>
</dbReference>
<dbReference type="Proteomes" id="UP000785679">
    <property type="component" value="Unassembled WGS sequence"/>
</dbReference>
<accession>A0A8J8SU93</accession>
<gene>
    <name evidence="7" type="ORF">FGO68_gene16507</name>
</gene>
<evidence type="ECO:0000256" key="3">
    <source>
        <dbReference type="ARBA" id="ARBA00022833"/>
    </source>
</evidence>
<evidence type="ECO:0000256" key="1">
    <source>
        <dbReference type="ARBA" id="ARBA00022723"/>
    </source>
</evidence>
<comment type="caution">
    <text evidence="7">The sequence shown here is derived from an EMBL/GenBank/DDBJ whole genome shotgun (WGS) entry which is preliminary data.</text>
</comment>